<dbReference type="AlphaFoldDB" id="A0A0R3XCW8"/>
<accession>A0A0R3XCW8</accession>
<evidence type="ECO:0000313" key="4">
    <source>
        <dbReference type="Proteomes" id="UP000274429"/>
    </source>
</evidence>
<protein>
    <submittedName>
        <fullName evidence="5">Fibronectin type-III domain-containing protein</fullName>
    </submittedName>
</protein>
<feature type="transmembrane region" description="Helical" evidence="1">
    <location>
        <begin position="209"/>
        <end position="231"/>
    </location>
</feature>
<keyword evidence="1" id="KW-1133">Transmembrane helix</keyword>
<dbReference type="InterPro" id="IPR013783">
    <property type="entry name" value="Ig-like_fold"/>
</dbReference>
<gene>
    <name evidence="3" type="ORF">TTAC_LOCUS11378</name>
</gene>
<dbReference type="Proteomes" id="UP000274429">
    <property type="component" value="Unassembled WGS sequence"/>
</dbReference>
<dbReference type="SMART" id="SM00060">
    <property type="entry name" value="FN3"/>
    <property type="match status" value="1"/>
</dbReference>
<keyword evidence="1" id="KW-0472">Membrane</keyword>
<evidence type="ECO:0000256" key="1">
    <source>
        <dbReference type="SAM" id="Phobius"/>
    </source>
</evidence>
<organism evidence="5">
    <name type="scientific">Hydatigena taeniaeformis</name>
    <name type="common">Feline tapeworm</name>
    <name type="synonym">Taenia taeniaeformis</name>
    <dbReference type="NCBI Taxonomy" id="6205"/>
    <lineage>
        <taxon>Eukaryota</taxon>
        <taxon>Metazoa</taxon>
        <taxon>Spiralia</taxon>
        <taxon>Lophotrochozoa</taxon>
        <taxon>Platyhelminthes</taxon>
        <taxon>Cestoda</taxon>
        <taxon>Eucestoda</taxon>
        <taxon>Cyclophyllidea</taxon>
        <taxon>Taeniidae</taxon>
        <taxon>Hydatigera</taxon>
    </lineage>
</organism>
<dbReference type="WBParaSite" id="TTAC_0001139501-mRNA-1">
    <property type="protein sequence ID" value="TTAC_0001139501-mRNA-1"/>
    <property type="gene ID" value="TTAC_0001139501"/>
</dbReference>
<proteinExistence type="predicted"/>
<sequence>MAFPQHFRWSRVGSRSIQLSWDDHKISGLNLNFIHLVVLADRKHLRDVAMHQLFWLIFAFSALWSGVSGDSDTTLTTLEVTKVTEPTESTKETEVTEGTTGKPLPQHFRWSRIGSRSIQLGWDDHTINGATLHFIYLIVQKIGATTPHFSEQVEFTDGSVTVDGLQPDTVYIVRLSAYAGTEEHLDIISTIKTLKDGEKDITNGSKSSLTYSFAVNFVTTAALLICMPVVLA</sequence>
<evidence type="ECO:0000313" key="3">
    <source>
        <dbReference type="EMBL" id="VDM36358.1"/>
    </source>
</evidence>
<dbReference type="STRING" id="6205.A0A0R3XCW8"/>
<name>A0A0R3XCW8_HYDTA</name>
<reference evidence="3 4" key="2">
    <citation type="submission" date="2018-11" db="EMBL/GenBank/DDBJ databases">
        <authorList>
            <consortium name="Pathogen Informatics"/>
        </authorList>
    </citation>
    <scope>NUCLEOTIDE SEQUENCE [LARGE SCALE GENOMIC DNA]</scope>
</reference>
<dbReference type="InterPro" id="IPR036116">
    <property type="entry name" value="FN3_sf"/>
</dbReference>
<dbReference type="CDD" id="cd00063">
    <property type="entry name" value="FN3"/>
    <property type="match status" value="1"/>
</dbReference>
<dbReference type="PROSITE" id="PS50853">
    <property type="entry name" value="FN3"/>
    <property type="match status" value="1"/>
</dbReference>
<dbReference type="EMBL" id="UYWX01023844">
    <property type="protein sequence ID" value="VDM36358.1"/>
    <property type="molecule type" value="Genomic_DNA"/>
</dbReference>
<dbReference type="InterPro" id="IPR003961">
    <property type="entry name" value="FN3_dom"/>
</dbReference>
<keyword evidence="1" id="KW-0812">Transmembrane</keyword>
<dbReference type="SUPFAM" id="SSF49265">
    <property type="entry name" value="Fibronectin type III"/>
    <property type="match status" value="1"/>
</dbReference>
<feature type="transmembrane region" description="Helical" evidence="1">
    <location>
        <begin position="48"/>
        <end position="67"/>
    </location>
</feature>
<dbReference type="Gene3D" id="2.60.40.10">
    <property type="entry name" value="Immunoglobulins"/>
    <property type="match status" value="1"/>
</dbReference>
<keyword evidence="4" id="KW-1185">Reference proteome</keyword>
<reference evidence="5" key="1">
    <citation type="submission" date="2017-02" db="UniProtKB">
        <authorList>
            <consortium name="WormBaseParasite"/>
        </authorList>
    </citation>
    <scope>IDENTIFICATION</scope>
</reference>
<feature type="domain" description="Fibronectin type-III" evidence="2">
    <location>
        <begin position="104"/>
        <end position="196"/>
    </location>
</feature>
<dbReference type="OrthoDB" id="6155648at2759"/>
<evidence type="ECO:0000313" key="5">
    <source>
        <dbReference type="WBParaSite" id="TTAC_0001139501-mRNA-1"/>
    </source>
</evidence>
<evidence type="ECO:0000259" key="2">
    <source>
        <dbReference type="PROSITE" id="PS50853"/>
    </source>
</evidence>